<dbReference type="NCBIfam" id="TIGR00357">
    <property type="entry name" value="peptide-methionine (R)-S-oxide reductase MsrB"/>
    <property type="match status" value="1"/>
</dbReference>
<evidence type="ECO:0000256" key="5">
    <source>
        <dbReference type="ARBA" id="ARBA00048488"/>
    </source>
</evidence>
<dbReference type="Pfam" id="PF01625">
    <property type="entry name" value="PMSR"/>
    <property type="match status" value="1"/>
</dbReference>
<dbReference type="Proteomes" id="UP000886058">
    <property type="component" value="Unassembled WGS sequence"/>
</dbReference>
<organism evidence="9">
    <name type="scientific">Chlorobaculum parvum</name>
    <dbReference type="NCBI Taxonomy" id="274539"/>
    <lineage>
        <taxon>Bacteria</taxon>
        <taxon>Pseudomonadati</taxon>
        <taxon>Chlorobiota</taxon>
        <taxon>Chlorobiia</taxon>
        <taxon>Chlorobiales</taxon>
        <taxon>Chlorobiaceae</taxon>
        <taxon>Chlorobaculum</taxon>
    </lineage>
</organism>
<sequence>MTACPSARRIQIVNRIFFILLTVLLAACGNSPESRALHSTAVNTHKEASMQYNDLTPEEKRVIIDKGTEPPFSGKYYLNKEKGVYQCLQCGADLFRSDAKFDSGTGWPSFDDAIPGAVRQETDRDGRRTEILCANCGGHLGHVFFNEGFTSKNARYCVNSISLSFDPADKPAATTETALFAGGCFWGVEYHFKKTPGVISTTVGYSGGRTDHPTYEAVCSGRTGHAESIEVEFDPSVVSYKTLAKLFFEIHDPTQVNRQGPDIGTQYRSAVFYQDEEQKKIAEKLIEQLKSRGYDVVTTVEKAGEFWPAELNHQDYYEKTGHQPYCHIYQKRF</sequence>
<keyword evidence="1 7" id="KW-0560">Oxidoreductase</keyword>
<dbReference type="InterPro" id="IPR036509">
    <property type="entry name" value="Met_Sox_Rdtase_MsrA_sf"/>
</dbReference>
<dbReference type="EC" id="1.8.4.11" evidence="7"/>
<dbReference type="Pfam" id="PF01641">
    <property type="entry name" value="SelR"/>
    <property type="match status" value="1"/>
</dbReference>
<dbReference type="InterPro" id="IPR002579">
    <property type="entry name" value="Met_Sox_Rdtase_MsrB_dom"/>
</dbReference>
<evidence type="ECO:0000256" key="6">
    <source>
        <dbReference type="ARBA" id="ARBA00048782"/>
    </source>
</evidence>
<accession>A0A7C5DGY8</accession>
<evidence type="ECO:0000256" key="4">
    <source>
        <dbReference type="ARBA" id="ARBA00047806"/>
    </source>
</evidence>
<feature type="domain" description="MsrB" evidence="8">
    <location>
        <begin position="48"/>
        <end position="168"/>
    </location>
</feature>
<evidence type="ECO:0000259" key="8">
    <source>
        <dbReference type="PROSITE" id="PS51790"/>
    </source>
</evidence>
<comment type="similarity">
    <text evidence="7">Belongs to the MsrA Met sulfoxide reductase family.</text>
</comment>
<dbReference type="HAMAP" id="MF_01401">
    <property type="entry name" value="MsrA"/>
    <property type="match status" value="1"/>
</dbReference>
<keyword evidence="2" id="KW-0511">Multifunctional enzyme</keyword>
<dbReference type="GO" id="GO:0033743">
    <property type="term" value="F:peptide-methionine (R)-S-oxide reductase activity"/>
    <property type="evidence" value="ECO:0007669"/>
    <property type="project" value="UniProtKB-EC"/>
</dbReference>
<dbReference type="NCBIfam" id="NF004036">
    <property type="entry name" value="PRK05508.1"/>
    <property type="match status" value="1"/>
</dbReference>
<dbReference type="InterPro" id="IPR011057">
    <property type="entry name" value="Mss4-like_sf"/>
</dbReference>
<dbReference type="PANTHER" id="PTHR43774:SF1">
    <property type="entry name" value="PEPTIDE METHIONINE SULFOXIDE REDUCTASE MSRA 2"/>
    <property type="match status" value="1"/>
</dbReference>
<protein>
    <recommendedName>
        <fullName evidence="7">Peptide methionine sulfoxide reductase MsrA</fullName>
        <shortName evidence="7">Protein-methionine-S-oxide reductase</shortName>
        <ecNumber evidence="7">1.8.4.11</ecNumber>
    </recommendedName>
    <alternativeName>
        <fullName evidence="7">Peptide-methionine (S)-S-oxide reductase</fullName>
        <shortName evidence="7">Peptide Met(O) reductase</shortName>
    </alternativeName>
</protein>
<dbReference type="PANTHER" id="PTHR43774">
    <property type="entry name" value="PEPTIDE METHIONINE SULFOXIDE REDUCTASE"/>
    <property type="match status" value="1"/>
</dbReference>
<evidence type="ECO:0000256" key="1">
    <source>
        <dbReference type="ARBA" id="ARBA00023002"/>
    </source>
</evidence>
<dbReference type="Gene3D" id="2.170.150.20">
    <property type="entry name" value="Peptide methionine sulfoxide reductase"/>
    <property type="match status" value="1"/>
</dbReference>
<feature type="active site" evidence="7">
    <location>
        <position position="184"/>
    </location>
</feature>
<gene>
    <name evidence="7" type="primary">msrA</name>
    <name evidence="9" type="ORF">ENL07_07145</name>
</gene>
<dbReference type="NCBIfam" id="NF004042">
    <property type="entry name" value="PRK05550.1"/>
    <property type="match status" value="1"/>
</dbReference>
<dbReference type="Gene3D" id="3.30.1060.10">
    <property type="entry name" value="Peptide methionine sulphoxide reductase MsrA"/>
    <property type="match status" value="1"/>
</dbReference>
<dbReference type="SUPFAM" id="SSF51316">
    <property type="entry name" value="Mss4-like"/>
    <property type="match status" value="1"/>
</dbReference>
<comment type="function">
    <text evidence="3 7">Has an important function as a repair enzyme for proteins that have been inactivated by oxidation. Catalyzes the reversible oxidation-reduction of methionine sulfoxide in proteins to methionine.</text>
</comment>
<comment type="catalytic activity">
    <reaction evidence="4 7">
        <text>L-methionyl-[protein] + [thioredoxin]-disulfide + H2O = L-methionyl-(S)-S-oxide-[protein] + [thioredoxin]-dithiol</text>
        <dbReference type="Rhea" id="RHEA:14217"/>
        <dbReference type="Rhea" id="RHEA-COMP:10698"/>
        <dbReference type="Rhea" id="RHEA-COMP:10700"/>
        <dbReference type="Rhea" id="RHEA-COMP:12313"/>
        <dbReference type="Rhea" id="RHEA-COMP:12315"/>
        <dbReference type="ChEBI" id="CHEBI:15377"/>
        <dbReference type="ChEBI" id="CHEBI:16044"/>
        <dbReference type="ChEBI" id="CHEBI:29950"/>
        <dbReference type="ChEBI" id="CHEBI:44120"/>
        <dbReference type="ChEBI" id="CHEBI:50058"/>
        <dbReference type="EC" id="1.8.4.11"/>
    </reaction>
</comment>
<proteinExistence type="inferred from homology"/>
<evidence type="ECO:0000256" key="2">
    <source>
        <dbReference type="ARBA" id="ARBA00023268"/>
    </source>
</evidence>
<dbReference type="AlphaFoldDB" id="A0A7C5DGY8"/>
<evidence type="ECO:0000256" key="7">
    <source>
        <dbReference type="HAMAP-Rule" id="MF_01401"/>
    </source>
</evidence>
<dbReference type="EMBL" id="DRSQ01000144">
    <property type="protein sequence ID" value="HHE32391.1"/>
    <property type="molecule type" value="Genomic_DNA"/>
</dbReference>
<evidence type="ECO:0000313" key="9">
    <source>
        <dbReference type="EMBL" id="HHE32391.1"/>
    </source>
</evidence>
<dbReference type="InterPro" id="IPR002569">
    <property type="entry name" value="Met_Sox_Rdtase_MsrA_dom"/>
</dbReference>
<evidence type="ECO:0000256" key="3">
    <source>
        <dbReference type="ARBA" id="ARBA00024679"/>
    </source>
</evidence>
<dbReference type="PROSITE" id="PS51790">
    <property type="entry name" value="MSRB"/>
    <property type="match status" value="1"/>
</dbReference>
<comment type="catalytic activity">
    <reaction evidence="5">
        <text>L-methionyl-[protein] + [thioredoxin]-disulfide + H2O = L-methionyl-(R)-S-oxide-[protein] + [thioredoxin]-dithiol</text>
        <dbReference type="Rhea" id="RHEA:24164"/>
        <dbReference type="Rhea" id="RHEA-COMP:10698"/>
        <dbReference type="Rhea" id="RHEA-COMP:10700"/>
        <dbReference type="Rhea" id="RHEA-COMP:12313"/>
        <dbReference type="Rhea" id="RHEA-COMP:12314"/>
        <dbReference type="ChEBI" id="CHEBI:15377"/>
        <dbReference type="ChEBI" id="CHEBI:16044"/>
        <dbReference type="ChEBI" id="CHEBI:29950"/>
        <dbReference type="ChEBI" id="CHEBI:45764"/>
        <dbReference type="ChEBI" id="CHEBI:50058"/>
        <dbReference type="EC" id="1.8.4.12"/>
    </reaction>
</comment>
<comment type="caution">
    <text evidence="9">The sequence shown here is derived from an EMBL/GenBank/DDBJ whole genome shotgun (WGS) entry which is preliminary data.</text>
</comment>
<dbReference type="SUPFAM" id="SSF55068">
    <property type="entry name" value="Peptide methionine sulfoxide reductase"/>
    <property type="match status" value="1"/>
</dbReference>
<dbReference type="GO" id="GO:0008113">
    <property type="term" value="F:peptide-methionine (S)-S-oxide reductase activity"/>
    <property type="evidence" value="ECO:0007669"/>
    <property type="project" value="UniProtKB-UniRule"/>
</dbReference>
<reference evidence="9" key="1">
    <citation type="journal article" date="2020" name="mSystems">
        <title>Genome- and Community-Level Interaction Insights into Carbon Utilization and Element Cycling Functions of Hydrothermarchaeota in Hydrothermal Sediment.</title>
        <authorList>
            <person name="Zhou Z."/>
            <person name="Liu Y."/>
            <person name="Xu W."/>
            <person name="Pan J."/>
            <person name="Luo Z.H."/>
            <person name="Li M."/>
        </authorList>
    </citation>
    <scope>NUCLEOTIDE SEQUENCE [LARGE SCALE GENOMIC DNA]</scope>
    <source>
        <strain evidence="9">HyVt-633</strain>
    </source>
</reference>
<dbReference type="NCBIfam" id="TIGR00401">
    <property type="entry name" value="msrA"/>
    <property type="match status" value="1"/>
</dbReference>
<name>A0A7C5DGY8_9CHLB</name>
<comment type="catalytic activity">
    <reaction evidence="6 7">
        <text>[thioredoxin]-disulfide + L-methionine + H2O = L-methionine (S)-S-oxide + [thioredoxin]-dithiol</text>
        <dbReference type="Rhea" id="RHEA:19993"/>
        <dbReference type="Rhea" id="RHEA-COMP:10698"/>
        <dbReference type="Rhea" id="RHEA-COMP:10700"/>
        <dbReference type="ChEBI" id="CHEBI:15377"/>
        <dbReference type="ChEBI" id="CHEBI:29950"/>
        <dbReference type="ChEBI" id="CHEBI:50058"/>
        <dbReference type="ChEBI" id="CHEBI:57844"/>
        <dbReference type="ChEBI" id="CHEBI:58772"/>
        <dbReference type="EC" id="1.8.4.11"/>
    </reaction>
</comment>